<dbReference type="AlphaFoldDB" id="A0A210QAG3"/>
<dbReference type="EMBL" id="NEDP02004417">
    <property type="protein sequence ID" value="OWF45705.1"/>
    <property type="molecule type" value="Genomic_DNA"/>
</dbReference>
<evidence type="ECO:0000313" key="3">
    <source>
        <dbReference type="Proteomes" id="UP000242188"/>
    </source>
</evidence>
<dbReference type="SUPFAM" id="SSF53474">
    <property type="entry name" value="alpha/beta-Hydrolases"/>
    <property type="match status" value="1"/>
</dbReference>
<accession>A0A210QAG3</accession>
<evidence type="ECO:0000313" key="2">
    <source>
        <dbReference type="EMBL" id="OWF45705.1"/>
    </source>
</evidence>
<dbReference type="OrthoDB" id="416344at2759"/>
<comment type="caution">
    <text evidence="2">The sequence shown here is derived from an EMBL/GenBank/DDBJ whole genome shotgun (WGS) entry which is preliminary data.</text>
</comment>
<dbReference type="InterPro" id="IPR011042">
    <property type="entry name" value="6-blade_b-propeller_TolB-like"/>
</dbReference>
<dbReference type="PANTHER" id="PTHR43056">
    <property type="entry name" value="PEPTIDASE S9 PROLYL OLIGOPEPTIDASE"/>
    <property type="match status" value="1"/>
</dbReference>
<dbReference type="PANTHER" id="PTHR43056:SF5">
    <property type="entry name" value="PEPTIDASE S9 PROLYL OLIGOPEPTIDASE CATALYTIC DOMAIN-CONTAINING PROTEIN"/>
    <property type="match status" value="1"/>
</dbReference>
<dbReference type="Pfam" id="PF00326">
    <property type="entry name" value="Peptidase_S9"/>
    <property type="match status" value="1"/>
</dbReference>
<dbReference type="InterPro" id="IPR029058">
    <property type="entry name" value="AB_hydrolase_fold"/>
</dbReference>
<dbReference type="Proteomes" id="UP000242188">
    <property type="component" value="Unassembled WGS sequence"/>
</dbReference>
<dbReference type="STRING" id="6573.A0A210QAG3"/>
<dbReference type="InterPro" id="IPR001375">
    <property type="entry name" value="Peptidase_S9_cat"/>
</dbReference>
<organism evidence="2 3">
    <name type="scientific">Mizuhopecten yessoensis</name>
    <name type="common">Japanese scallop</name>
    <name type="synonym">Patinopecten yessoensis</name>
    <dbReference type="NCBI Taxonomy" id="6573"/>
    <lineage>
        <taxon>Eukaryota</taxon>
        <taxon>Metazoa</taxon>
        <taxon>Spiralia</taxon>
        <taxon>Lophotrochozoa</taxon>
        <taxon>Mollusca</taxon>
        <taxon>Bivalvia</taxon>
        <taxon>Autobranchia</taxon>
        <taxon>Pteriomorphia</taxon>
        <taxon>Pectinida</taxon>
        <taxon>Pectinoidea</taxon>
        <taxon>Pectinidae</taxon>
        <taxon>Mizuhopecten</taxon>
    </lineage>
</organism>
<keyword evidence="3" id="KW-1185">Reference proteome</keyword>
<dbReference type="GO" id="GO:0006508">
    <property type="term" value="P:proteolysis"/>
    <property type="evidence" value="ECO:0007669"/>
    <property type="project" value="InterPro"/>
</dbReference>
<dbReference type="InterPro" id="IPR050585">
    <property type="entry name" value="Xaa-Pro_dipeptidyl-ppase/CocE"/>
</dbReference>
<sequence>MGVVGIVIRCQCNKRVARFVIHWRGAHNMSVKTAAYGSWVSPITSKIVTESSVRLLEVRTDTKNPNDVYWTEMRYDEEGRYVICKQTVGQGCPVSLTPTEFSARTLVHEYGGGAFFVNDGKVYFSNFKDQRLYVQKSEVGAVPEAITPAECAWRYADGELNEKTGKIFCVREEHKKGAKEPVNTVISLDPSSQQQTVLVKGSDFYSHPRVSPDGKTLVWVQWDHPNMPWNNTELWIADLNEAGDGISDARQVVGGADSSVIEPGWTTDNELLYVSDKSEWWNLYKMTSEGEHINLLPQDKETGGPHWAFNCTTYSVNPSGNGQVAIKMGGDLGILDLKTKAYKVIDTGFTSYRFLHLTTSGDIFCYGGSPTRFPCIIHVLPSGKVNIIKESKVLPIDKGYYSVPEEITWPTSNGDRSYGYLYLPQNKDFVGTEGTLPPLLVKAHGGPTSQSDNSLTLTIQYFTSRGFAVLDVNYRGSTGYGRTYRLKLLKNWGIYDMDDCCHGAQFLADSKKVDQNKLCIDGGSAGGYTTLACLTFRDTFKAGASHYGICDLEALAHDTHKFESRYLDSLIAPYSGDGVKIYKDRSPINFVDQLKCAMAFFQGDEDKIVPPNQAQMMFDAVKAKGQPTMFVLFEGEQHGFRKAENLQTALDGELYFFSKVFGFEAADITCDKIIHNM</sequence>
<name>A0A210QAG3_MIZYE</name>
<dbReference type="Gene3D" id="3.40.50.1820">
    <property type="entry name" value="alpha/beta hydrolase"/>
    <property type="match status" value="1"/>
</dbReference>
<protein>
    <submittedName>
        <fullName evidence="2">Dipeptidyl peptidase family member 6</fullName>
    </submittedName>
</protein>
<dbReference type="Gene3D" id="2.120.10.30">
    <property type="entry name" value="TolB, C-terminal domain"/>
    <property type="match status" value="1"/>
</dbReference>
<gene>
    <name evidence="2" type="ORF">KP79_PYT10314</name>
</gene>
<reference evidence="2 3" key="1">
    <citation type="journal article" date="2017" name="Nat. Ecol. Evol.">
        <title>Scallop genome provides insights into evolution of bilaterian karyotype and development.</title>
        <authorList>
            <person name="Wang S."/>
            <person name="Zhang J."/>
            <person name="Jiao W."/>
            <person name="Li J."/>
            <person name="Xun X."/>
            <person name="Sun Y."/>
            <person name="Guo X."/>
            <person name="Huan P."/>
            <person name="Dong B."/>
            <person name="Zhang L."/>
            <person name="Hu X."/>
            <person name="Sun X."/>
            <person name="Wang J."/>
            <person name="Zhao C."/>
            <person name="Wang Y."/>
            <person name="Wang D."/>
            <person name="Huang X."/>
            <person name="Wang R."/>
            <person name="Lv J."/>
            <person name="Li Y."/>
            <person name="Zhang Z."/>
            <person name="Liu B."/>
            <person name="Lu W."/>
            <person name="Hui Y."/>
            <person name="Liang J."/>
            <person name="Zhou Z."/>
            <person name="Hou R."/>
            <person name="Li X."/>
            <person name="Liu Y."/>
            <person name="Li H."/>
            <person name="Ning X."/>
            <person name="Lin Y."/>
            <person name="Zhao L."/>
            <person name="Xing Q."/>
            <person name="Dou J."/>
            <person name="Li Y."/>
            <person name="Mao J."/>
            <person name="Guo H."/>
            <person name="Dou H."/>
            <person name="Li T."/>
            <person name="Mu C."/>
            <person name="Jiang W."/>
            <person name="Fu Q."/>
            <person name="Fu X."/>
            <person name="Miao Y."/>
            <person name="Liu J."/>
            <person name="Yu Q."/>
            <person name="Li R."/>
            <person name="Liao H."/>
            <person name="Li X."/>
            <person name="Kong Y."/>
            <person name="Jiang Z."/>
            <person name="Chourrout D."/>
            <person name="Li R."/>
            <person name="Bao Z."/>
        </authorList>
    </citation>
    <scope>NUCLEOTIDE SEQUENCE [LARGE SCALE GENOMIC DNA]</scope>
    <source>
        <strain evidence="2 3">PY_sf001</strain>
    </source>
</reference>
<proteinExistence type="predicted"/>
<dbReference type="GO" id="GO:0008236">
    <property type="term" value="F:serine-type peptidase activity"/>
    <property type="evidence" value="ECO:0007669"/>
    <property type="project" value="InterPro"/>
</dbReference>
<dbReference type="SUPFAM" id="SSF82171">
    <property type="entry name" value="DPP6 N-terminal domain-like"/>
    <property type="match status" value="1"/>
</dbReference>
<feature type="domain" description="Peptidase S9 prolyl oligopeptidase catalytic" evidence="1">
    <location>
        <begin position="455"/>
        <end position="662"/>
    </location>
</feature>
<evidence type="ECO:0000259" key="1">
    <source>
        <dbReference type="Pfam" id="PF00326"/>
    </source>
</evidence>